<feature type="chain" id="PRO_5032274065" description="LPS-assembly protein LptD central domain-containing protein" evidence="1">
    <location>
        <begin position="24"/>
        <end position="1142"/>
    </location>
</feature>
<dbReference type="Pfam" id="PF19838">
    <property type="entry name" value="LptD_2"/>
    <property type="match status" value="1"/>
</dbReference>
<feature type="signal peptide" evidence="1">
    <location>
        <begin position="1"/>
        <end position="23"/>
    </location>
</feature>
<dbReference type="GO" id="GO:1990351">
    <property type="term" value="C:transporter complex"/>
    <property type="evidence" value="ECO:0007669"/>
    <property type="project" value="TreeGrafter"/>
</dbReference>
<sequence length="1142" mass="127575">MPEVRRFIAVIAAFLLLAATASSDETKVLRYQHSDEYEVVLAPDGKTIDTMFASGNVIFQTDSGTIYCDSAIWAVGRDLVLRGKVVIDDASYHLVADSVRYDEKTRVAVARGSYVEVLTRQDSIFAVGRHVQYERAPRKFRMEERPTVYLKYPDSAKMIEVTADRVDFDSENGLAEAEGDVKIDSRDLSASSGCAVLQLRKNVLDLFDNPAAQRGRSVIRGGLITVYSANDVLSRIDVLDSARGDFIEPIGKDTTHFDNSKLTGKKIIMNFEQGNLIGVTSVGQAYSWYYPSSQGKPEEQQNSVSGDTIRFAIKDERLQSVTVIGGGIGRYLDSKMVATSDSTKSRQVDTVDYTGARIVYDLTDSTITLNNHATVNSGTMALSAEEIEFQTRHRLVKAYSANITKPSEHVDSTLLARFQPNPIPVILKDKEEELYGDFLEYSMETQKGRIVQSKSSYETGLYYGRKVARATKDIYYVDDGRYTTCNAEEPHFHFHSPHMKLINNDKLLAKPVVLYIGRLPILALPYYVFPMKKGRHSGILPFRVGNLSQGDKYIENVGYYWAASDYWDWQNALSYREFNTSLTWTTAVNYVILYKLSGSVTANISRETSFDRYLGTERKRTRWTIAGSHRQEFSGGWKIDASGSYQSDASYYQDYSADLADRTNRNLRSVVNFSKRFSKTVALSGSFSHEQNLDAQTKTDRLPTMGISLPVIKPFGSGRIDDQGKLVPRWYNNLTVAYRPSMTNFAYSAVKDSVIVDTIGTDTLGAPVIVYDTLSRGTRKKYTRLDHAVSMNFPMTVAKYFVFNPNFNYTENWFKIHRTDQSDAAGINASRLYRTYIYTTGVSLSTTVYGTVRPNVFGLKGLRQVLMPSVSYGYTPKINRFPIQRGFAGGGAGSTAKVSSLSASLGQIYQAKIKQGESERNLDLFSLQSGLSYDFEDTVRHFSDLTTIFQSQVLPRISISGSMVHSLYKPGTNTLNLRSPYLASFSILSSITIAGNQFLFDEPVRIERGADSATQVAAAGQSQVRPGGQQGWSIRVDYAYSESGRDQYFQKQSSLNLAVFFNLTPNTTVTFRQAYDPVSGQTINSQVGIVRQLHCWTGEFSWVPVGSNRGYSFRLYVTAIPALKIDNSNTLVNGSLLQNAMP</sequence>
<dbReference type="Proteomes" id="UP000250918">
    <property type="component" value="Unassembled WGS sequence"/>
</dbReference>
<keyword evidence="1" id="KW-0732">Signal</keyword>
<accession>A0A855X784</accession>
<dbReference type="Gene3D" id="2.60.450.10">
    <property type="entry name" value="Lipopolysaccharide (LPS) transport protein A like domain"/>
    <property type="match status" value="2"/>
</dbReference>
<organism evidence="3 4">
    <name type="scientific">candidate division GN15 bacterium</name>
    <dbReference type="NCBI Taxonomy" id="2072418"/>
    <lineage>
        <taxon>Bacteria</taxon>
        <taxon>candidate division GN15</taxon>
    </lineage>
</organism>
<evidence type="ECO:0000313" key="4">
    <source>
        <dbReference type="Proteomes" id="UP000250918"/>
    </source>
</evidence>
<evidence type="ECO:0000256" key="1">
    <source>
        <dbReference type="SAM" id="SignalP"/>
    </source>
</evidence>
<proteinExistence type="predicted"/>
<name>A0A855X784_9BACT</name>
<reference evidence="3 4" key="1">
    <citation type="journal article" date="2018" name="ISME J.">
        <title>A methanotrophic archaeon couples anaerobic oxidation of methane to Fe(III) reduction.</title>
        <authorList>
            <person name="Cai C."/>
            <person name="Leu A.O."/>
            <person name="Xie G.J."/>
            <person name="Guo J."/>
            <person name="Feng Y."/>
            <person name="Zhao J.X."/>
            <person name="Tyson G.W."/>
            <person name="Yuan Z."/>
            <person name="Hu S."/>
        </authorList>
    </citation>
    <scope>NUCLEOTIDE SEQUENCE [LARGE SCALE GENOMIC DNA]</scope>
    <source>
        <strain evidence="3">FeB_12</strain>
    </source>
</reference>
<dbReference type="InterPro" id="IPR050218">
    <property type="entry name" value="LptD"/>
</dbReference>
<dbReference type="PANTHER" id="PTHR30189:SF1">
    <property type="entry name" value="LPS-ASSEMBLY PROTEIN LPTD"/>
    <property type="match status" value="1"/>
</dbReference>
<protein>
    <recommendedName>
        <fullName evidence="2">LPS-assembly protein LptD central domain-containing protein</fullName>
    </recommendedName>
</protein>
<comment type="caution">
    <text evidence="3">The sequence shown here is derived from an EMBL/GenBank/DDBJ whole genome shotgun (WGS) entry which is preliminary data.</text>
</comment>
<dbReference type="InterPro" id="IPR045659">
    <property type="entry name" value="LptD_2"/>
</dbReference>
<gene>
    <name evidence="3" type="ORF">C3F09_01455</name>
</gene>
<evidence type="ECO:0000259" key="2">
    <source>
        <dbReference type="Pfam" id="PF19838"/>
    </source>
</evidence>
<dbReference type="GO" id="GO:0009279">
    <property type="term" value="C:cell outer membrane"/>
    <property type="evidence" value="ECO:0007669"/>
    <property type="project" value="TreeGrafter"/>
</dbReference>
<evidence type="ECO:0000313" key="3">
    <source>
        <dbReference type="EMBL" id="PWB75954.1"/>
    </source>
</evidence>
<feature type="domain" description="LPS-assembly protein LptD central" evidence="2">
    <location>
        <begin position="509"/>
        <end position="968"/>
    </location>
</feature>
<dbReference type="EMBL" id="PQAP01000006">
    <property type="protein sequence ID" value="PWB75954.1"/>
    <property type="molecule type" value="Genomic_DNA"/>
</dbReference>
<dbReference type="AlphaFoldDB" id="A0A855X784"/>
<dbReference type="PANTHER" id="PTHR30189">
    <property type="entry name" value="LPS-ASSEMBLY PROTEIN"/>
    <property type="match status" value="1"/>
</dbReference>